<organism evidence="7 8">
    <name type="scientific">Jatropha curcas</name>
    <name type="common">Barbados nut</name>
    <dbReference type="NCBI Taxonomy" id="180498"/>
    <lineage>
        <taxon>Eukaryota</taxon>
        <taxon>Viridiplantae</taxon>
        <taxon>Streptophyta</taxon>
        <taxon>Embryophyta</taxon>
        <taxon>Tracheophyta</taxon>
        <taxon>Spermatophyta</taxon>
        <taxon>Magnoliopsida</taxon>
        <taxon>eudicotyledons</taxon>
        <taxon>Gunneridae</taxon>
        <taxon>Pentapetalae</taxon>
        <taxon>rosids</taxon>
        <taxon>fabids</taxon>
        <taxon>Malpighiales</taxon>
        <taxon>Euphorbiaceae</taxon>
        <taxon>Crotonoideae</taxon>
        <taxon>Jatropheae</taxon>
        <taxon>Jatropha</taxon>
    </lineage>
</organism>
<dbReference type="InterPro" id="IPR044861">
    <property type="entry name" value="IPNS-like_FE2OG_OXY"/>
</dbReference>
<dbReference type="GO" id="GO:0051213">
    <property type="term" value="F:dioxygenase activity"/>
    <property type="evidence" value="ECO:0007669"/>
    <property type="project" value="UniProtKB-ARBA"/>
</dbReference>
<evidence type="ECO:0000256" key="3">
    <source>
        <dbReference type="ARBA" id="ARBA00023002"/>
    </source>
</evidence>
<sequence>MASTTVKSISSDYDDNQDYDRLEEAKRFDDSKLGVKGLIDSGLTSIPRIFIHPSDALANLKPVLRPRSEVIPTIDLSGFNSDRRPAIVEKLSRASRELGFFQIVNHGVPVEVMDRAISGIKAFHEQPSEIKKQWYRRDGGTGVSFISNIDLFRAKAASWRDTLQVMLGPSLPELEKIPEICRNEVIEWNKQATNVAEMLMELLSEGLGLDAGRLKKMSCLEGKTMVAHYYPHCPQPDLTFGITSHTDPGVLTVLLQDHIGGLQVKHGDEWIDVKPVPGALVINIGDIFQILSNDEYKSVDHRVLANPSPDPRVSIAVFFNPSKRDCLYGPIPELISPEKPALYRQFTLTDYMRRFFSKDLEDKTLTNFYRL</sequence>
<evidence type="ECO:0000256" key="4">
    <source>
        <dbReference type="ARBA" id="ARBA00023004"/>
    </source>
</evidence>
<feature type="domain" description="Fe2OG dioxygenase" evidence="6">
    <location>
        <begin position="215"/>
        <end position="321"/>
    </location>
</feature>
<dbReference type="OrthoDB" id="288590at2759"/>
<gene>
    <name evidence="7" type="ORF">JCGZ_04750</name>
</gene>
<protein>
    <recommendedName>
        <fullName evidence="6">Fe2OG dioxygenase domain-containing protein</fullName>
    </recommendedName>
</protein>
<dbReference type="SUPFAM" id="SSF51197">
    <property type="entry name" value="Clavaminate synthase-like"/>
    <property type="match status" value="1"/>
</dbReference>
<proteinExistence type="inferred from homology"/>
<dbReference type="PROSITE" id="PS51471">
    <property type="entry name" value="FE2OG_OXY"/>
    <property type="match status" value="1"/>
</dbReference>
<dbReference type="PANTHER" id="PTHR10209:SF751">
    <property type="entry name" value="OS06G0255100 PROTEIN"/>
    <property type="match status" value="1"/>
</dbReference>
<keyword evidence="8" id="KW-1185">Reference proteome</keyword>
<evidence type="ECO:0000313" key="7">
    <source>
        <dbReference type="EMBL" id="KDP38107.1"/>
    </source>
</evidence>
<dbReference type="KEGG" id="jcu:105634112"/>
<accession>A0A067KPN4</accession>
<keyword evidence="3 5" id="KW-0560">Oxidoreductase</keyword>
<reference evidence="7 8" key="1">
    <citation type="journal article" date="2014" name="PLoS ONE">
        <title>Global Analysis of Gene Expression Profiles in Physic Nut (Jatropha curcas L.) Seedlings Exposed to Salt Stress.</title>
        <authorList>
            <person name="Zhang L."/>
            <person name="Zhang C."/>
            <person name="Wu P."/>
            <person name="Chen Y."/>
            <person name="Li M."/>
            <person name="Jiang H."/>
            <person name="Wu G."/>
        </authorList>
    </citation>
    <scope>NUCLEOTIDE SEQUENCE [LARGE SCALE GENOMIC DNA]</scope>
    <source>
        <strain evidence="8">cv. GZQX0401</strain>
        <tissue evidence="7">Young leaves</tissue>
    </source>
</reference>
<evidence type="ECO:0000256" key="1">
    <source>
        <dbReference type="ARBA" id="ARBA00008056"/>
    </source>
</evidence>
<dbReference type="GO" id="GO:0046872">
    <property type="term" value="F:metal ion binding"/>
    <property type="evidence" value="ECO:0007669"/>
    <property type="project" value="UniProtKB-KW"/>
</dbReference>
<dbReference type="AlphaFoldDB" id="A0A067KPN4"/>
<evidence type="ECO:0000313" key="8">
    <source>
        <dbReference type="Proteomes" id="UP000027138"/>
    </source>
</evidence>
<dbReference type="Proteomes" id="UP000027138">
    <property type="component" value="Unassembled WGS sequence"/>
</dbReference>
<keyword evidence="4 5" id="KW-0408">Iron</keyword>
<dbReference type="EMBL" id="KK914370">
    <property type="protein sequence ID" value="KDP38107.1"/>
    <property type="molecule type" value="Genomic_DNA"/>
</dbReference>
<dbReference type="FunFam" id="2.60.120.330:FF:000026">
    <property type="entry name" value="DIBOA-glucoside dioxygenase BX6"/>
    <property type="match status" value="1"/>
</dbReference>
<evidence type="ECO:0000259" key="6">
    <source>
        <dbReference type="PROSITE" id="PS51471"/>
    </source>
</evidence>
<dbReference type="Pfam" id="PF14226">
    <property type="entry name" value="DIOX_N"/>
    <property type="match status" value="1"/>
</dbReference>
<dbReference type="InterPro" id="IPR026992">
    <property type="entry name" value="DIOX_N"/>
</dbReference>
<dbReference type="InterPro" id="IPR027443">
    <property type="entry name" value="IPNS-like_sf"/>
</dbReference>
<dbReference type="Pfam" id="PF03171">
    <property type="entry name" value="2OG-FeII_Oxy"/>
    <property type="match status" value="1"/>
</dbReference>
<keyword evidence="2 5" id="KW-0479">Metal-binding</keyword>
<evidence type="ECO:0000256" key="5">
    <source>
        <dbReference type="RuleBase" id="RU003682"/>
    </source>
</evidence>
<dbReference type="InterPro" id="IPR005123">
    <property type="entry name" value="Oxoglu/Fe-dep_dioxygenase_dom"/>
</dbReference>
<comment type="similarity">
    <text evidence="1 5">Belongs to the iron/ascorbate-dependent oxidoreductase family.</text>
</comment>
<evidence type="ECO:0000256" key="2">
    <source>
        <dbReference type="ARBA" id="ARBA00022723"/>
    </source>
</evidence>
<name>A0A067KPN4_JATCU</name>
<dbReference type="Gene3D" id="2.60.120.330">
    <property type="entry name" value="B-lactam Antibiotic, Isopenicillin N Synthase, Chain"/>
    <property type="match status" value="1"/>
</dbReference>
<dbReference type="PANTHER" id="PTHR10209">
    <property type="entry name" value="OXIDOREDUCTASE, 2OG-FE II OXYGENASE FAMILY PROTEIN"/>
    <property type="match status" value="1"/>
</dbReference>